<dbReference type="PANTHER" id="PTHR33337:SF40">
    <property type="entry name" value="CENP-V_GFA DOMAIN-CONTAINING PROTEIN-RELATED"/>
    <property type="match status" value="1"/>
</dbReference>
<organism evidence="6 7">
    <name type="scientific">Cymbomonas tetramitiformis</name>
    <dbReference type="NCBI Taxonomy" id="36881"/>
    <lineage>
        <taxon>Eukaryota</taxon>
        <taxon>Viridiplantae</taxon>
        <taxon>Chlorophyta</taxon>
        <taxon>Pyramimonadophyceae</taxon>
        <taxon>Pyramimonadales</taxon>
        <taxon>Pyramimonadaceae</taxon>
        <taxon>Cymbomonas</taxon>
    </lineage>
</organism>
<feature type="domain" description="CENP-V/GFA" evidence="5">
    <location>
        <begin position="178"/>
        <end position="280"/>
    </location>
</feature>
<dbReference type="GO" id="GO:0016846">
    <property type="term" value="F:carbon-sulfur lyase activity"/>
    <property type="evidence" value="ECO:0007669"/>
    <property type="project" value="InterPro"/>
</dbReference>
<keyword evidence="7" id="KW-1185">Reference proteome</keyword>
<keyword evidence="4" id="KW-0456">Lyase</keyword>
<keyword evidence="2" id="KW-0479">Metal-binding</keyword>
<evidence type="ECO:0000259" key="5">
    <source>
        <dbReference type="PROSITE" id="PS51891"/>
    </source>
</evidence>
<protein>
    <recommendedName>
        <fullName evidence="5">CENP-V/GFA domain-containing protein</fullName>
    </recommendedName>
</protein>
<dbReference type="Gene3D" id="3.90.1590.10">
    <property type="entry name" value="glutathione-dependent formaldehyde- activating enzyme (gfa)"/>
    <property type="match status" value="2"/>
</dbReference>
<evidence type="ECO:0000256" key="2">
    <source>
        <dbReference type="ARBA" id="ARBA00022723"/>
    </source>
</evidence>
<dbReference type="Proteomes" id="UP001190700">
    <property type="component" value="Unassembled WGS sequence"/>
</dbReference>
<proteinExistence type="inferred from homology"/>
<comment type="similarity">
    <text evidence="1">Belongs to the Gfa family.</text>
</comment>
<evidence type="ECO:0000256" key="1">
    <source>
        <dbReference type="ARBA" id="ARBA00005495"/>
    </source>
</evidence>
<dbReference type="InterPro" id="IPR011057">
    <property type="entry name" value="Mss4-like_sf"/>
</dbReference>
<evidence type="ECO:0000256" key="4">
    <source>
        <dbReference type="ARBA" id="ARBA00023239"/>
    </source>
</evidence>
<dbReference type="GO" id="GO:0046872">
    <property type="term" value="F:metal ion binding"/>
    <property type="evidence" value="ECO:0007669"/>
    <property type="project" value="UniProtKB-KW"/>
</dbReference>
<keyword evidence="3" id="KW-0862">Zinc</keyword>
<evidence type="ECO:0000313" key="7">
    <source>
        <dbReference type="Proteomes" id="UP001190700"/>
    </source>
</evidence>
<dbReference type="PANTHER" id="PTHR33337">
    <property type="entry name" value="GFA DOMAIN-CONTAINING PROTEIN"/>
    <property type="match status" value="1"/>
</dbReference>
<gene>
    <name evidence="6" type="ORF">CYMTET_46895</name>
</gene>
<accession>A0AAE0BVB6</accession>
<dbReference type="PROSITE" id="PS51891">
    <property type="entry name" value="CENP_V_GFA"/>
    <property type="match status" value="1"/>
</dbReference>
<comment type="caution">
    <text evidence="6">The sequence shown here is derived from an EMBL/GenBank/DDBJ whole genome shotgun (WGS) entry which is preliminary data.</text>
</comment>
<dbReference type="EMBL" id="LGRX02032847">
    <property type="protein sequence ID" value="KAK3243446.1"/>
    <property type="molecule type" value="Genomic_DNA"/>
</dbReference>
<dbReference type="InterPro" id="IPR006913">
    <property type="entry name" value="CENP-V/GFA"/>
</dbReference>
<evidence type="ECO:0000256" key="3">
    <source>
        <dbReference type="ARBA" id="ARBA00022833"/>
    </source>
</evidence>
<dbReference type="AlphaFoldDB" id="A0AAE0BVB6"/>
<dbReference type="SUPFAM" id="SSF51316">
    <property type="entry name" value="Mss4-like"/>
    <property type="match status" value="2"/>
</dbReference>
<name>A0AAE0BVB6_9CHLO</name>
<reference evidence="6 7" key="1">
    <citation type="journal article" date="2015" name="Genome Biol. Evol.">
        <title>Comparative Genomics of a Bacterivorous Green Alga Reveals Evolutionary Causalities and Consequences of Phago-Mixotrophic Mode of Nutrition.</title>
        <authorList>
            <person name="Burns J.A."/>
            <person name="Paasch A."/>
            <person name="Narechania A."/>
            <person name="Kim E."/>
        </authorList>
    </citation>
    <scope>NUCLEOTIDE SEQUENCE [LARGE SCALE GENOMIC DNA]</scope>
    <source>
        <strain evidence="6 7">PLY_AMNH</strain>
    </source>
</reference>
<evidence type="ECO:0000313" key="6">
    <source>
        <dbReference type="EMBL" id="KAK3243446.1"/>
    </source>
</evidence>
<dbReference type="Pfam" id="PF04828">
    <property type="entry name" value="GFA"/>
    <property type="match status" value="2"/>
</dbReference>
<sequence length="314" mass="34960">MSRNLLASFRSPLASRGEQRSPSPSNLQVQLKCNCGKLCVAVTITSESITGHCHCKQCRRFHVAAFASFCVVPTVDLAEQTSIIRRPGACATAGRVDRLWCACCFSVLGMEVTESGRRCELYLALGTVEDASIPDSLALKWRECFTEWTLQECATWPAALPTMHRARRVTPQRAQMPVSGGCACNGCRFTANVFPGELQHCYCKLCRKLSGAAFQTWTPCLAEGFAWTNQESLILVRTTPHGQRHMCRICSSTLTIVYDSQPDTIWPAAGCFDDETVPLDVSTQLYRVIHICCIWMQSWYTLPDDKLPRLKYAG</sequence>